<comment type="caution">
    <text evidence="3">The sequence shown here is derived from an EMBL/GenBank/DDBJ whole genome shotgun (WGS) entry which is preliminary data.</text>
</comment>
<evidence type="ECO:0000259" key="2">
    <source>
        <dbReference type="SMART" id="SM00471"/>
    </source>
</evidence>
<keyword evidence="3" id="KW-0378">Hydrolase</keyword>
<reference evidence="3 4" key="1">
    <citation type="submission" date="2016-10" db="EMBL/GenBank/DDBJ databases">
        <title>Draft genome sequence of Methylobacterium extorquens CP3, a seed endophyte of Crotalaria pumila with plant growth-promoting and metal tolerance properties.</title>
        <authorList>
            <person name="Sanchez-Lopez A.S."/>
            <person name="Van Hamme J.D."/>
            <person name="Thijs S."/>
            <person name="Mcammond B.M."/>
            <person name="Stevens V."/>
            <person name="Gonzalez-Chavez M.D.C."/>
            <person name="Vangronsveld J."/>
        </authorList>
    </citation>
    <scope>NUCLEOTIDE SEQUENCE [LARGE SCALE GENOMIC DNA]</scope>
    <source>
        <strain evidence="3 4">CP3</strain>
    </source>
</reference>
<dbReference type="InterPro" id="IPR003607">
    <property type="entry name" value="HD/PDEase_dom"/>
</dbReference>
<sequence length="186" mass="20347">MSGLDPDRRGDVALVSRAADFAARRHADQQRKGTAREPYVNHLAEVATLLAETMGEPDAALVAAGWLHDTLEDTQTDREELERLFGPRVAGLVAEVTDDKSLPKAERKRRQVEAAPHKSAGARAIKLADKTSNLRSLTASPPEGWERQRIADYIAWAQEVVAGCRGTNAPLEDRFDRAVAEARGTL</sequence>
<evidence type="ECO:0000313" key="3">
    <source>
        <dbReference type="EMBL" id="OHV17402.1"/>
    </source>
</evidence>
<evidence type="ECO:0000313" key="4">
    <source>
        <dbReference type="Proteomes" id="UP000180215"/>
    </source>
</evidence>
<accession>A0A1S1P9X5</accession>
<feature type="domain" description="HD/PDEase" evidence="2">
    <location>
        <begin position="35"/>
        <end position="143"/>
    </location>
</feature>
<dbReference type="GO" id="GO:0008893">
    <property type="term" value="F:guanosine-3',5'-bis(diphosphate) 3'-diphosphatase activity"/>
    <property type="evidence" value="ECO:0007669"/>
    <property type="project" value="TreeGrafter"/>
</dbReference>
<feature type="compositionally biased region" description="Basic and acidic residues" evidence="1">
    <location>
        <begin position="100"/>
        <end position="116"/>
    </location>
</feature>
<dbReference type="PANTHER" id="PTHR46246">
    <property type="entry name" value="GUANOSINE-3',5'-BIS(DIPHOSPHATE) 3'-PYROPHOSPHOHYDROLASE MESH1"/>
    <property type="match status" value="1"/>
</dbReference>
<dbReference type="Gene3D" id="1.10.3210.10">
    <property type="entry name" value="Hypothetical protein af1432"/>
    <property type="match status" value="1"/>
</dbReference>
<protein>
    <submittedName>
        <fullName evidence="3">Phosphohydrolase</fullName>
    </submittedName>
</protein>
<dbReference type="Pfam" id="PF13328">
    <property type="entry name" value="HD_4"/>
    <property type="match status" value="1"/>
</dbReference>
<dbReference type="AlphaFoldDB" id="A0A1S1P9X5"/>
<dbReference type="SMART" id="SM00471">
    <property type="entry name" value="HDc"/>
    <property type="match status" value="1"/>
</dbReference>
<dbReference type="InterPro" id="IPR052194">
    <property type="entry name" value="MESH1"/>
</dbReference>
<dbReference type="CDD" id="cd00077">
    <property type="entry name" value="HDc"/>
    <property type="match status" value="1"/>
</dbReference>
<dbReference type="SUPFAM" id="SSF109604">
    <property type="entry name" value="HD-domain/PDEase-like"/>
    <property type="match status" value="1"/>
</dbReference>
<dbReference type="EMBL" id="MNAO01000041">
    <property type="protein sequence ID" value="OHV17402.1"/>
    <property type="molecule type" value="Genomic_DNA"/>
</dbReference>
<feature type="region of interest" description="Disordered" evidence="1">
    <location>
        <begin position="100"/>
        <end position="125"/>
    </location>
</feature>
<proteinExistence type="predicted"/>
<name>A0A1S1P9X5_METEX</name>
<organism evidence="3 4">
    <name type="scientific">Methylorubrum extorquens</name>
    <name type="common">Methylobacterium dichloromethanicum</name>
    <name type="synonym">Methylobacterium extorquens</name>
    <dbReference type="NCBI Taxonomy" id="408"/>
    <lineage>
        <taxon>Bacteria</taxon>
        <taxon>Pseudomonadati</taxon>
        <taxon>Pseudomonadota</taxon>
        <taxon>Alphaproteobacteria</taxon>
        <taxon>Hyphomicrobiales</taxon>
        <taxon>Methylobacteriaceae</taxon>
        <taxon>Methylorubrum</taxon>
    </lineage>
</organism>
<dbReference type="Proteomes" id="UP000180215">
    <property type="component" value="Unassembled WGS sequence"/>
</dbReference>
<evidence type="ECO:0000256" key="1">
    <source>
        <dbReference type="SAM" id="MobiDB-lite"/>
    </source>
</evidence>
<gene>
    <name evidence="3" type="ORF">BK022_05870</name>
</gene>
<dbReference type="PANTHER" id="PTHR46246:SF1">
    <property type="entry name" value="GUANOSINE-3',5'-BIS(DIPHOSPHATE) 3'-PYROPHOSPHOHYDROLASE MESH1"/>
    <property type="match status" value="1"/>
</dbReference>